<protein>
    <submittedName>
        <fullName evidence="1">(rape) hypothetical protein</fullName>
    </submittedName>
    <submittedName>
        <fullName evidence="2">BnaC01g23440D protein</fullName>
    </submittedName>
</protein>
<reference evidence="2 3" key="1">
    <citation type="journal article" date="2014" name="Science">
        <title>Plant genetics. Early allopolyploid evolution in the post-Neolithic Brassica napus oilseed genome.</title>
        <authorList>
            <person name="Chalhoub B."/>
            <person name="Denoeud F."/>
            <person name="Liu S."/>
            <person name="Parkin I.A."/>
            <person name="Tang H."/>
            <person name="Wang X."/>
            <person name="Chiquet J."/>
            <person name="Belcram H."/>
            <person name="Tong C."/>
            <person name="Samans B."/>
            <person name="Correa M."/>
            <person name="Da Silva C."/>
            <person name="Just J."/>
            <person name="Falentin C."/>
            <person name="Koh C.S."/>
            <person name="Le Clainche I."/>
            <person name="Bernard M."/>
            <person name="Bento P."/>
            <person name="Noel B."/>
            <person name="Labadie K."/>
            <person name="Alberti A."/>
            <person name="Charles M."/>
            <person name="Arnaud D."/>
            <person name="Guo H."/>
            <person name="Daviaud C."/>
            <person name="Alamery S."/>
            <person name="Jabbari K."/>
            <person name="Zhao M."/>
            <person name="Edger P.P."/>
            <person name="Chelaifa H."/>
            <person name="Tack D."/>
            <person name="Lassalle G."/>
            <person name="Mestiri I."/>
            <person name="Schnel N."/>
            <person name="Le Paslier M.C."/>
            <person name="Fan G."/>
            <person name="Renault V."/>
            <person name="Bayer P.E."/>
            <person name="Golicz A.A."/>
            <person name="Manoli S."/>
            <person name="Lee T.H."/>
            <person name="Thi V.H."/>
            <person name="Chalabi S."/>
            <person name="Hu Q."/>
            <person name="Fan C."/>
            <person name="Tollenaere R."/>
            <person name="Lu Y."/>
            <person name="Battail C."/>
            <person name="Shen J."/>
            <person name="Sidebottom C.H."/>
            <person name="Wang X."/>
            <person name="Canaguier A."/>
            <person name="Chauveau A."/>
            <person name="Berard A."/>
            <person name="Deniot G."/>
            <person name="Guan M."/>
            <person name="Liu Z."/>
            <person name="Sun F."/>
            <person name="Lim Y.P."/>
            <person name="Lyons E."/>
            <person name="Town C.D."/>
            <person name="Bancroft I."/>
            <person name="Wang X."/>
            <person name="Meng J."/>
            <person name="Ma J."/>
            <person name="Pires J.C."/>
            <person name="King G.J."/>
            <person name="Brunel D."/>
            <person name="Delourme R."/>
            <person name="Renard M."/>
            <person name="Aury J.M."/>
            <person name="Adams K.L."/>
            <person name="Batley J."/>
            <person name="Snowdon R.J."/>
            <person name="Tost J."/>
            <person name="Edwards D."/>
            <person name="Zhou Y."/>
            <person name="Hua W."/>
            <person name="Sharpe A.G."/>
            <person name="Paterson A.H."/>
            <person name="Guan C."/>
            <person name="Wincker P."/>
        </authorList>
    </citation>
    <scope>NUCLEOTIDE SEQUENCE [LARGE SCALE GENOMIC DNA]</scope>
    <source>
        <strain evidence="3">cv. Darmor-bzh</strain>
    </source>
</reference>
<organism evidence="2 3">
    <name type="scientific">Brassica napus</name>
    <name type="common">Rape</name>
    <dbReference type="NCBI Taxonomy" id="3708"/>
    <lineage>
        <taxon>Eukaryota</taxon>
        <taxon>Viridiplantae</taxon>
        <taxon>Streptophyta</taxon>
        <taxon>Embryophyta</taxon>
        <taxon>Tracheophyta</taxon>
        <taxon>Spermatophyta</taxon>
        <taxon>Magnoliopsida</taxon>
        <taxon>eudicotyledons</taxon>
        <taxon>Gunneridae</taxon>
        <taxon>Pentapetalae</taxon>
        <taxon>rosids</taxon>
        <taxon>malvids</taxon>
        <taxon>Brassicales</taxon>
        <taxon>Brassicaceae</taxon>
        <taxon>Brassiceae</taxon>
        <taxon>Brassica</taxon>
    </lineage>
</organism>
<dbReference type="Proteomes" id="UP001295469">
    <property type="component" value="Chromosome C01"/>
</dbReference>
<gene>
    <name evidence="2" type="primary">BnaC01g23440D</name>
    <name evidence="1" type="ORF">DARMORV10_C01P29110.1</name>
    <name evidence="2" type="ORF">GSBRNA2T00090820001</name>
</gene>
<name>A0A078FTQ3_BRANA</name>
<sequence length="171" mass="18351">MKKLDDSEMTALAISPLSIAVHVAVQNNSGAGGFTFTFPSLPVCCLSLYVAHFRYARFSGLGFGFGICSARQEFGSDGFSSFSGLSAKRMSGDLDRFSLRLWRKDSLLLFGFGGSLPQSLGSQAAPEGDSQFLVVSSITGLSYLYVIQHHNSSCYYYVTEGPSKSNVASHG</sequence>
<dbReference type="Gramene" id="CDY16309">
    <property type="protein sequence ID" value="CDY16309"/>
    <property type="gene ID" value="GSBRNA2T00090820001"/>
</dbReference>
<evidence type="ECO:0000313" key="2">
    <source>
        <dbReference type="EMBL" id="CDY16309.1"/>
    </source>
</evidence>
<reference evidence="1" key="3">
    <citation type="submission" date="2021-01" db="EMBL/GenBank/DDBJ databases">
        <authorList>
            <consortium name="Genoscope - CEA"/>
            <person name="William W."/>
        </authorList>
    </citation>
    <scope>NUCLEOTIDE SEQUENCE</scope>
</reference>
<evidence type="ECO:0000313" key="3">
    <source>
        <dbReference type="Proteomes" id="UP000028999"/>
    </source>
</evidence>
<dbReference type="OMA" id="SLYVAHF"/>
<dbReference type="AlphaFoldDB" id="A0A078FTQ3"/>
<evidence type="ECO:0000313" key="1">
    <source>
        <dbReference type="EMBL" id="CAF2073612.1"/>
    </source>
</evidence>
<dbReference type="EMBL" id="LK032062">
    <property type="protein sequence ID" value="CDY16309.1"/>
    <property type="molecule type" value="Genomic_DNA"/>
</dbReference>
<reference evidence="2" key="2">
    <citation type="submission" date="2014-06" db="EMBL/GenBank/DDBJ databases">
        <authorList>
            <person name="Genoscope - CEA"/>
        </authorList>
    </citation>
    <scope>NUCLEOTIDE SEQUENCE</scope>
</reference>
<dbReference type="PaxDb" id="3708-A0A078FTQ3"/>
<keyword evidence="3" id="KW-1185">Reference proteome</keyword>
<dbReference type="Proteomes" id="UP000028999">
    <property type="component" value="Unassembled WGS sequence"/>
</dbReference>
<accession>A0A078FTQ3</accession>
<dbReference type="EMBL" id="HG994365">
    <property type="protein sequence ID" value="CAF2073612.1"/>
    <property type="molecule type" value="Genomic_DNA"/>
</dbReference>
<proteinExistence type="predicted"/>